<dbReference type="Gene3D" id="3.10.100.10">
    <property type="entry name" value="Mannose-Binding Protein A, subunit A"/>
    <property type="match status" value="1"/>
</dbReference>
<dbReference type="SUPFAM" id="SSF56436">
    <property type="entry name" value="C-type lectin-like"/>
    <property type="match status" value="1"/>
</dbReference>
<feature type="chain" id="PRO_5045071955" evidence="3">
    <location>
        <begin position="19"/>
        <end position="120"/>
    </location>
</feature>
<sequence length="120" mass="13753">MKLAVTLAFCFIVTVAFGNTVLQSSCQLDLETTVSKSLELLQNALGRGECPKACQDGWLYYQGSCYFYANEEMAYADAQKFCEGRDSHLVMINDEAENTFLKDIDVHNEIMRYFHKHQYL</sequence>
<keyword evidence="3" id="KW-0732">Signal</keyword>
<feature type="signal peptide" evidence="3">
    <location>
        <begin position="1"/>
        <end position="18"/>
    </location>
</feature>
<name>A0ABY7DWK7_MYAAR</name>
<keyword evidence="1" id="KW-0430">Lectin</keyword>
<organism evidence="4 5">
    <name type="scientific">Mya arenaria</name>
    <name type="common">Soft-shell clam</name>
    <dbReference type="NCBI Taxonomy" id="6604"/>
    <lineage>
        <taxon>Eukaryota</taxon>
        <taxon>Metazoa</taxon>
        <taxon>Spiralia</taxon>
        <taxon>Lophotrochozoa</taxon>
        <taxon>Mollusca</taxon>
        <taxon>Bivalvia</taxon>
        <taxon>Autobranchia</taxon>
        <taxon>Heteroconchia</taxon>
        <taxon>Euheterodonta</taxon>
        <taxon>Imparidentia</taxon>
        <taxon>Neoheterodontei</taxon>
        <taxon>Myida</taxon>
        <taxon>Myoidea</taxon>
        <taxon>Myidae</taxon>
        <taxon>Mya</taxon>
    </lineage>
</organism>
<keyword evidence="2" id="KW-1015">Disulfide bond</keyword>
<dbReference type="InterPro" id="IPR016187">
    <property type="entry name" value="CTDL_fold"/>
</dbReference>
<dbReference type="PANTHER" id="PTHR46746">
    <property type="entry name" value="KILLER CELL LECTIN-LIKE RECEPTOR SUBFAMILY F MEMBER 2"/>
    <property type="match status" value="1"/>
</dbReference>
<evidence type="ECO:0000256" key="3">
    <source>
        <dbReference type="SAM" id="SignalP"/>
    </source>
</evidence>
<dbReference type="EMBL" id="CP111015">
    <property type="protein sequence ID" value="WAR01289.1"/>
    <property type="molecule type" value="Genomic_DNA"/>
</dbReference>
<protein>
    <submittedName>
        <fullName evidence="4">KLRF1-like protein</fullName>
    </submittedName>
</protein>
<dbReference type="InterPro" id="IPR051379">
    <property type="entry name" value="C-type_Lectin_Receptor_IMM"/>
</dbReference>
<evidence type="ECO:0000313" key="5">
    <source>
        <dbReference type="Proteomes" id="UP001164746"/>
    </source>
</evidence>
<evidence type="ECO:0000256" key="2">
    <source>
        <dbReference type="ARBA" id="ARBA00023157"/>
    </source>
</evidence>
<accession>A0ABY7DWK7</accession>
<proteinExistence type="predicted"/>
<dbReference type="InterPro" id="IPR016186">
    <property type="entry name" value="C-type_lectin-like/link_sf"/>
</dbReference>
<reference evidence="4" key="1">
    <citation type="submission" date="2022-11" db="EMBL/GenBank/DDBJ databases">
        <title>Centuries of genome instability and evolution in soft-shell clam transmissible cancer (bioRxiv).</title>
        <authorList>
            <person name="Hart S.F.M."/>
            <person name="Yonemitsu M.A."/>
            <person name="Giersch R.M."/>
            <person name="Beal B.F."/>
            <person name="Arriagada G."/>
            <person name="Davis B.W."/>
            <person name="Ostrander E.A."/>
            <person name="Goff S.P."/>
            <person name="Metzger M.J."/>
        </authorList>
    </citation>
    <scope>NUCLEOTIDE SEQUENCE</scope>
    <source>
        <strain evidence="4">MELC-2E11</strain>
        <tissue evidence="4">Siphon/mantle</tissue>
    </source>
</reference>
<keyword evidence="5" id="KW-1185">Reference proteome</keyword>
<evidence type="ECO:0000313" key="4">
    <source>
        <dbReference type="EMBL" id="WAR01289.1"/>
    </source>
</evidence>
<dbReference type="PANTHER" id="PTHR46746:SF9">
    <property type="entry name" value="CD209 ANTIGEN-LIKE PROTEIN C-LIKE"/>
    <property type="match status" value="1"/>
</dbReference>
<evidence type="ECO:0000256" key="1">
    <source>
        <dbReference type="ARBA" id="ARBA00022734"/>
    </source>
</evidence>
<dbReference type="Proteomes" id="UP001164746">
    <property type="component" value="Chromosome 4"/>
</dbReference>
<gene>
    <name evidence="4" type="ORF">MAR_007847</name>
</gene>